<accession>A0A6P7YXM5</accession>
<dbReference type="GO" id="GO:0008156">
    <property type="term" value="P:negative regulation of DNA replication"/>
    <property type="evidence" value="ECO:0007669"/>
    <property type="project" value="TreeGrafter"/>
</dbReference>
<comment type="similarity">
    <text evidence="2">Belongs to the geminin family.</text>
</comment>
<organism evidence="8 9">
    <name type="scientific">Microcaecilia unicolor</name>
    <dbReference type="NCBI Taxonomy" id="1415580"/>
    <lineage>
        <taxon>Eukaryota</taxon>
        <taxon>Metazoa</taxon>
        <taxon>Chordata</taxon>
        <taxon>Craniata</taxon>
        <taxon>Vertebrata</taxon>
        <taxon>Euteleostomi</taxon>
        <taxon>Amphibia</taxon>
        <taxon>Gymnophiona</taxon>
        <taxon>Siphonopidae</taxon>
        <taxon>Microcaecilia</taxon>
    </lineage>
</organism>
<dbReference type="GO" id="GO:0045786">
    <property type="term" value="P:negative regulation of cell cycle"/>
    <property type="evidence" value="ECO:0007669"/>
    <property type="project" value="TreeGrafter"/>
</dbReference>
<dbReference type="GO" id="GO:0005634">
    <property type="term" value="C:nucleus"/>
    <property type="evidence" value="ECO:0007669"/>
    <property type="project" value="UniProtKB-SubCell"/>
</dbReference>
<dbReference type="Pfam" id="PF07412">
    <property type="entry name" value="Geminin"/>
    <property type="match status" value="1"/>
</dbReference>
<keyword evidence="3 6" id="KW-0175">Coiled coil</keyword>
<dbReference type="KEGG" id="muo:115476045"/>
<dbReference type="CTD" id="51053"/>
<dbReference type="OrthoDB" id="10043826at2759"/>
<dbReference type="PANTHER" id="PTHR13372:SF4">
    <property type="entry name" value="GEMININ"/>
    <property type="match status" value="1"/>
</dbReference>
<dbReference type="Proteomes" id="UP000515156">
    <property type="component" value="Chromosome 1"/>
</dbReference>
<keyword evidence="4" id="KW-0539">Nucleus</keyword>
<proteinExistence type="inferred from homology"/>
<dbReference type="SUPFAM" id="SSF111469">
    <property type="entry name" value="Geminin coiled-coil domain"/>
    <property type="match status" value="1"/>
</dbReference>
<dbReference type="RefSeq" id="XP_030068030.1">
    <property type="nucleotide sequence ID" value="XM_030212170.1"/>
</dbReference>
<dbReference type="FunCoup" id="A0A6P7YXM5">
    <property type="interactions" value="1895"/>
</dbReference>
<evidence type="ECO:0000256" key="6">
    <source>
        <dbReference type="SAM" id="Coils"/>
    </source>
</evidence>
<protein>
    <submittedName>
        <fullName evidence="9">Geminin isoform X1</fullName>
    </submittedName>
</protein>
<feature type="coiled-coil region" evidence="6">
    <location>
        <begin position="117"/>
        <end position="161"/>
    </location>
</feature>
<dbReference type="PANTHER" id="PTHR13372">
    <property type="entry name" value="GEMININ"/>
    <property type="match status" value="1"/>
</dbReference>
<evidence type="ECO:0000256" key="4">
    <source>
        <dbReference type="ARBA" id="ARBA00023242"/>
    </source>
</evidence>
<dbReference type="AlphaFoldDB" id="A0A6P7YXM5"/>
<feature type="compositionally biased region" description="Polar residues" evidence="7">
    <location>
        <begin position="211"/>
        <end position="226"/>
    </location>
</feature>
<reference evidence="9" key="1">
    <citation type="submission" date="2025-08" db="UniProtKB">
        <authorList>
            <consortium name="RefSeq"/>
        </authorList>
    </citation>
    <scope>IDENTIFICATION</scope>
</reference>
<evidence type="ECO:0000313" key="9">
    <source>
        <dbReference type="RefSeq" id="XP_030068030.1"/>
    </source>
</evidence>
<evidence type="ECO:0000313" key="8">
    <source>
        <dbReference type="Proteomes" id="UP000515156"/>
    </source>
</evidence>
<gene>
    <name evidence="9" type="primary">GMNN</name>
</gene>
<keyword evidence="8" id="KW-1185">Reference proteome</keyword>
<dbReference type="InterPro" id="IPR022786">
    <property type="entry name" value="Geminin/Multicilin"/>
</dbReference>
<evidence type="ECO:0000256" key="1">
    <source>
        <dbReference type="ARBA" id="ARBA00004123"/>
    </source>
</evidence>
<evidence type="ECO:0000256" key="5">
    <source>
        <dbReference type="ARBA" id="ARBA00023306"/>
    </source>
</evidence>
<dbReference type="FunFam" id="1.20.5.1180:FF:000001">
    <property type="entry name" value="Truncated geminin"/>
    <property type="match status" value="1"/>
</dbReference>
<dbReference type="CDD" id="cd22589">
    <property type="entry name" value="geminin_CC"/>
    <property type="match status" value="1"/>
</dbReference>
<evidence type="ECO:0000256" key="7">
    <source>
        <dbReference type="SAM" id="MobiDB-lite"/>
    </source>
</evidence>
<feature type="compositionally biased region" description="Acidic residues" evidence="7">
    <location>
        <begin position="191"/>
        <end position="210"/>
    </location>
</feature>
<evidence type="ECO:0000256" key="2">
    <source>
        <dbReference type="ARBA" id="ARBA00007979"/>
    </source>
</evidence>
<evidence type="ECO:0000256" key="3">
    <source>
        <dbReference type="ARBA" id="ARBA00023054"/>
    </source>
</evidence>
<dbReference type="InParanoid" id="A0A6P7YXM5"/>
<feature type="region of interest" description="Disordered" evidence="7">
    <location>
        <begin position="189"/>
        <end position="232"/>
    </location>
</feature>
<keyword evidence="5" id="KW-0131">Cell cycle</keyword>
<name>A0A6P7YXM5_9AMPH</name>
<comment type="subcellular location">
    <subcellularLocation>
        <location evidence="1">Nucleus</location>
    </subcellularLocation>
</comment>
<dbReference type="Gene3D" id="1.20.5.1180">
    <property type="entry name" value="Geminin coiled-coil domain"/>
    <property type="match status" value="1"/>
</dbReference>
<dbReference type="GeneID" id="115476045"/>
<sequence>MSESSTMNTNMKQRTDAEKLTGSIKSYFVDSGNCSIGQRRTLKIIQPSAAGCLVGRVNEPSKSSTKRKFWNDQVTLKKTKVEAAVDPECNENENFKGVSQEAFDLMIKENPSLQYWKDVAEERRKALYDALQENERLHKEIERKDIEISHLKHENDELLELAAHVQYMASMIERLTGQAPDSLEELKNLDLDEEACENESEDATEEDSEEGPSQSTSDSGNNAADSPTEDTS</sequence>